<proteinExistence type="predicted"/>
<dbReference type="InterPro" id="IPR051922">
    <property type="entry name" value="Bact_Sporulation_Assoc"/>
</dbReference>
<dbReference type="RefSeq" id="WP_014905027.1">
    <property type="nucleotide sequence ID" value="NC_018515.1"/>
</dbReference>
<organism evidence="3 4">
    <name type="scientific">Desulfosporosinus meridiei (strain ATCC BAA-275 / DSM 13257 / KCTC 12902 / NCIMB 13706 / S10)</name>
    <dbReference type="NCBI Taxonomy" id="768704"/>
    <lineage>
        <taxon>Bacteria</taxon>
        <taxon>Bacillati</taxon>
        <taxon>Bacillota</taxon>
        <taxon>Clostridia</taxon>
        <taxon>Eubacteriales</taxon>
        <taxon>Desulfitobacteriaceae</taxon>
        <taxon>Desulfosporosinus</taxon>
    </lineage>
</organism>
<feature type="domain" description="Atrophied bacterial Ig" evidence="2">
    <location>
        <begin position="1317"/>
        <end position="1406"/>
    </location>
</feature>
<dbReference type="Pfam" id="PF04122">
    <property type="entry name" value="CW_binding_2"/>
    <property type="match status" value="3"/>
</dbReference>
<dbReference type="eggNOG" id="COG2247">
    <property type="taxonomic scope" value="Bacteria"/>
</dbReference>
<name>J7IWK8_DESMD</name>
<dbReference type="OrthoDB" id="3268939at2"/>
<reference evidence="4" key="2">
    <citation type="submission" date="2012-08" db="EMBL/GenBank/DDBJ databases">
        <title>Finished genome of Desulfosporosinus meridiei DSM 13257.</title>
        <authorList>
            <person name="Huntemann M."/>
            <person name="Wei C.-L."/>
            <person name="Han J."/>
            <person name="Detter J.C."/>
            <person name="Han C."/>
            <person name="Davenport K."/>
            <person name="Daligault H."/>
            <person name="Erkkila T."/>
            <person name="Gu W."/>
            <person name="Munk A.C.C."/>
            <person name="Teshima H."/>
            <person name="Xu Y."/>
            <person name="Chain P."/>
            <person name="Tapia R."/>
            <person name="Chen A."/>
            <person name="Krypides N."/>
            <person name="Mavromatis K."/>
            <person name="Markowitz V."/>
            <person name="Szeto E."/>
            <person name="Ivanova N."/>
            <person name="Mikhailova N."/>
            <person name="Ovchinnikova G."/>
            <person name="Pagani I."/>
            <person name="Pati A."/>
            <person name="Goodwin L."/>
            <person name="Peters L."/>
            <person name="Pitluck S."/>
            <person name="Woyke T."/>
            <person name="Pester M."/>
            <person name="Spring S."/>
            <person name="Ollivier B."/>
            <person name="Rattei T."/>
            <person name="Klenk H.-P."/>
            <person name="Wagner M."/>
            <person name="Loy A."/>
        </authorList>
    </citation>
    <scope>NUCLEOTIDE SEQUENCE [LARGE SCALE GENOMIC DNA]</scope>
    <source>
        <strain evidence="4">ATCC BAA-275 / DSM 13257 / NCIMB 13706 / S10</strain>
    </source>
</reference>
<feature type="signal peptide" evidence="1">
    <location>
        <begin position="1"/>
        <end position="27"/>
    </location>
</feature>
<evidence type="ECO:0000313" key="3">
    <source>
        <dbReference type="EMBL" id="AFQ46120.1"/>
    </source>
</evidence>
<gene>
    <name evidence="3" type="ordered locus">Desmer_4305</name>
</gene>
<protein>
    <submittedName>
        <fullName evidence="3">Cell wall-binding protein</fullName>
    </submittedName>
</protein>
<keyword evidence="4" id="KW-1185">Reference proteome</keyword>
<dbReference type="Pfam" id="PF20578">
    <property type="entry name" value="aBig_2"/>
    <property type="match status" value="1"/>
</dbReference>
<evidence type="ECO:0000256" key="1">
    <source>
        <dbReference type="SAM" id="SignalP"/>
    </source>
</evidence>
<evidence type="ECO:0000313" key="4">
    <source>
        <dbReference type="Proteomes" id="UP000005262"/>
    </source>
</evidence>
<dbReference type="InterPro" id="IPR046780">
    <property type="entry name" value="aBig_2"/>
</dbReference>
<dbReference type="EMBL" id="CP003629">
    <property type="protein sequence ID" value="AFQ46120.1"/>
    <property type="molecule type" value="Genomic_DNA"/>
</dbReference>
<dbReference type="STRING" id="768704.Desmer_4305"/>
<keyword evidence="1" id="KW-0732">Signal</keyword>
<accession>J7IWK8</accession>
<reference evidence="3 4" key="1">
    <citation type="journal article" date="2012" name="J. Bacteriol.">
        <title>Complete genome sequences of Desulfosporosinus orientis DSM765T, Desulfosporosinus youngiae DSM17734T, Desulfosporosinus meridiei DSM13257T, and Desulfosporosinus acidiphilus DSM22704T.</title>
        <authorList>
            <person name="Pester M."/>
            <person name="Brambilla E."/>
            <person name="Alazard D."/>
            <person name="Rattei T."/>
            <person name="Weinmaier T."/>
            <person name="Han J."/>
            <person name="Lucas S."/>
            <person name="Lapidus A."/>
            <person name="Cheng J.F."/>
            <person name="Goodwin L."/>
            <person name="Pitluck S."/>
            <person name="Peters L."/>
            <person name="Ovchinnikova G."/>
            <person name="Teshima H."/>
            <person name="Detter J.C."/>
            <person name="Han C.S."/>
            <person name="Tapia R."/>
            <person name="Land M.L."/>
            <person name="Hauser L."/>
            <person name="Kyrpides N.C."/>
            <person name="Ivanova N.N."/>
            <person name="Pagani I."/>
            <person name="Huntmann M."/>
            <person name="Wei C.L."/>
            <person name="Davenport K.W."/>
            <person name="Daligault H."/>
            <person name="Chain P.S."/>
            <person name="Chen A."/>
            <person name="Mavromatis K."/>
            <person name="Markowitz V."/>
            <person name="Szeto E."/>
            <person name="Mikhailova N."/>
            <person name="Pati A."/>
            <person name="Wagner M."/>
            <person name="Woyke T."/>
            <person name="Ollivier B."/>
            <person name="Klenk H.P."/>
            <person name="Spring S."/>
            <person name="Loy A."/>
        </authorList>
    </citation>
    <scope>NUCLEOTIDE SEQUENCE [LARGE SCALE GENOMIC DNA]</scope>
    <source>
        <strain evidence="4">ATCC BAA-275 / DSM 13257 / NCIMB 13706 / S10</strain>
    </source>
</reference>
<dbReference type="PANTHER" id="PTHR30032">
    <property type="entry name" value="N-ACETYLMURAMOYL-L-ALANINE AMIDASE-RELATED"/>
    <property type="match status" value="1"/>
</dbReference>
<dbReference type="HOGENOM" id="CLU_266551_0_0_9"/>
<feature type="chain" id="PRO_5003793849" evidence="1">
    <location>
        <begin position="28"/>
        <end position="1407"/>
    </location>
</feature>
<dbReference type="InterPro" id="IPR007253">
    <property type="entry name" value="Cell_wall-bd_2"/>
</dbReference>
<dbReference type="Gene3D" id="3.40.50.12090">
    <property type="match status" value="1"/>
</dbReference>
<sequence length="1407" mass="146726">MKKTKKALASLAIAGMSLSMVPFNVFAASPVPTRLAGVTAEQTAVQIAEQTGYTGSAILASSTSYGMVDALTAGPLAASLKAPILLTGAGNTLDAATKAELTKLAVKTVYVTSGTAVIKQGVIDELKGMGIEVVALGGYDRAETSVNIAKKMTGFSKVAIANTVVDALSIAAVASAANEPILLTDRDALPASVAAYLASAGVTSSDVIGGTGVISDAVVAGLPSATRHAGMTAYDTNNQVIQDFAAALSFENVYVANGVTGIDALAGAPLAAQTKSAIVLTDGKTVPAVAAFTHSQNADAVVTALGGEFVVPETVRAGVAAGAVTPDSNKLEIVSVSALDDTNKYLEIVFSKPVYGLQTSDITVKNADTMARYGIKDVQMSSNSLTATVELYAQDDAERVLEYLQDYVVTVNANGSVLTATFNRPYSFKVRVQDINVGDKEIVCYVDKGTNAGGKVTLDVPDDVKFDYQAAMGELVQVWYNGDNELVNYKILTTTGVTDSIEVTDTDEIKLLGEDKKYDISEETYGSSSKEKFAFYVDGEEEDIADFVDEKFNFAKVGFDASGDIEFVSAYSLKDVLVVDSIDDEEVVGIDGSGGFDAEDATIVKDGKVIAVDDLEKGDLLFYSEDADDEDGYAVVLNNKIASGAIEEVYDDAIEVDGETYDYVYDADAFEYNNGTAVYINEDGEVDNVDSDAAEELQAAGDVVLYGDYAGNLIYISGDLADVESNSKVAVLTKDILGYTTSRDKVEIEVLTQDSDELSFDMNLEDLDTITIDGEEYDIDVDGSSDWDVNFVKSGSVITGITLNDNETLANEDVQVMFTGTDVAGDAGSLVKLHLDDNGNIEELEFFSSSSGLVGVGAITPSNSVEAGDKYINGKKLTSSTIMFDATEDQEDTDADDYIVSNFGDYTGAEIDGGSYIFNDDAEVVAIWYGSTTSDDMSYDEAVVTKVLRNTDKEINSITVYAGGELKTIKVDDVRADDIVKGQVVILEFDEDNMNLVKGFARTGHDIDSNYSGRVSTVSVPSNGVDVGNKTVTLSNGTKYKLADNGLVLDATDTSDITKESLTDLRGETNVTVVLDAKNTSFVKLFVIGDGAAVTPTTPTGVVTFEDAGNKVLYVDNTPYVLSATTALKTSKGSVIAVGDSAIFTALASNDEVKNIAVTSGVVTSLVGTEVASVQVLADPVDTAIEALPAAASVTLANKVAVDAAKASYDTLAPATKDFVKAANLTKLNELVAKIATLQAGSDAAANQAAAGAVDTAIEALPAVTSAVIGDAAAINAANTQFIALTDAQEALVKATNVTKLNGLLAKMDNLQGAIDVASDKTALVLGFGGADDANSVTVNLTLAAAGASTDTTITWASSNTAVLANNGAVTRPNGADVQVTLTATITSDLDDTVSVTKVFVVTVKGQ</sequence>
<dbReference type="KEGG" id="dmi:Desmer_4305"/>
<evidence type="ECO:0000259" key="2">
    <source>
        <dbReference type="Pfam" id="PF20578"/>
    </source>
</evidence>
<dbReference type="Proteomes" id="UP000005262">
    <property type="component" value="Chromosome"/>
</dbReference>
<dbReference type="PANTHER" id="PTHR30032:SF8">
    <property type="entry name" value="GERMINATION-SPECIFIC N-ACETYLMURAMOYL-L-ALANINE AMIDASE"/>
    <property type="match status" value="1"/>
</dbReference>